<feature type="domain" description="PHD-type" evidence="8">
    <location>
        <begin position="724"/>
        <end position="839"/>
    </location>
</feature>
<dbReference type="PROSITE" id="PS50812">
    <property type="entry name" value="PWWP"/>
    <property type="match status" value="1"/>
</dbReference>
<keyword evidence="3" id="KW-0862">Zinc</keyword>
<feature type="domain" description="PHD-type" evidence="6">
    <location>
        <begin position="468"/>
        <end position="524"/>
    </location>
</feature>
<dbReference type="Pfam" id="PF00628">
    <property type="entry name" value="PHD"/>
    <property type="match status" value="1"/>
</dbReference>
<dbReference type="EMBL" id="JACXVP010000002">
    <property type="protein sequence ID" value="KAG5626574.1"/>
    <property type="molecule type" value="Genomic_DNA"/>
</dbReference>
<evidence type="ECO:0000256" key="1">
    <source>
        <dbReference type="ARBA" id="ARBA00022723"/>
    </source>
</evidence>
<keyword evidence="4" id="KW-0539">Nucleus</keyword>
<dbReference type="InterPro" id="IPR019786">
    <property type="entry name" value="Zinc_finger_PHD-type_CS"/>
</dbReference>
<dbReference type="SUPFAM" id="SSF63748">
    <property type="entry name" value="Tudor/PWWP/MBT"/>
    <property type="match status" value="1"/>
</dbReference>
<dbReference type="OrthoDB" id="308383at2759"/>
<evidence type="ECO:0000259" key="6">
    <source>
        <dbReference type="PROSITE" id="PS50016"/>
    </source>
</evidence>
<evidence type="ECO:0000259" key="7">
    <source>
        <dbReference type="PROSITE" id="PS50812"/>
    </source>
</evidence>
<dbReference type="InterPro" id="IPR034732">
    <property type="entry name" value="EPHD"/>
</dbReference>
<accession>A0A9J6APR0</accession>
<dbReference type="InterPro" id="IPR019787">
    <property type="entry name" value="Znf_PHD-finger"/>
</dbReference>
<dbReference type="GO" id="GO:0005634">
    <property type="term" value="C:nucleus"/>
    <property type="evidence" value="ECO:0007669"/>
    <property type="project" value="UniProtKB-ARBA"/>
</dbReference>
<dbReference type="SMART" id="SM00249">
    <property type="entry name" value="PHD"/>
    <property type="match status" value="3"/>
</dbReference>
<evidence type="ECO:0000313" key="10">
    <source>
        <dbReference type="Proteomes" id="UP000824120"/>
    </source>
</evidence>
<gene>
    <name evidence="9" type="ORF">H5410_011792</name>
</gene>
<dbReference type="InterPro" id="IPR013083">
    <property type="entry name" value="Znf_RING/FYVE/PHD"/>
</dbReference>
<organism evidence="9 10">
    <name type="scientific">Solanum commersonii</name>
    <name type="common">Commerson's wild potato</name>
    <name type="synonym">Commerson's nightshade</name>
    <dbReference type="NCBI Taxonomy" id="4109"/>
    <lineage>
        <taxon>Eukaryota</taxon>
        <taxon>Viridiplantae</taxon>
        <taxon>Streptophyta</taxon>
        <taxon>Embryophyta</taxon>
        <taxon>Tracheophyta</taxon>
        <taxon>Spermatophyta</taxon>
        <taxon>Magnoliopsida</taxon>
        <taxon>eudicotyledons</taxon>
        <taxon>Gunneridae</taxon>
        <taxon>Pentapetalae</taxon>
        <taxon>asterids</taxon>
        <taxon>lamiids</taxon>
        <taxon>Solanales</taxon>
        <taxon>Solanaceae</taxon>
        <taxon>Solanoideae</taxon>
        <taxon>Solaneae</taxon>
        <taxon>Solanum</taxon>
    </lineage>
</organism>
<feature type="domain" description="PWWP" evidence="7">
    <location>
        <begin position="248"/>
        <end position="316"/>
    </location>
</feature>
<evidence type="ECO:0000313" key="9">
    <source>
        <dbReference type="EMBL" id="KAG5626574.1"/>
    </source>
</evidence>
<dbReference type="FunFam" id="3.30.40.10:FF:000464">
    <property type="entry name" value="Histone-lysine N-methyltransferase"/>
    <property type="match status" value="1"/>
</dbReference>
<evidence type="ECO:0000259" key="8">
    <source>
        <dbReference type="PROSITE" id="PS51805"/>
    </source>
</evidence>
<dbReference type="PROSITE" id="PS50016">
    <property type="entry name" value="ZF_PHD_2"/>
    <property type="match status" value="2"/>
</dbReference>
<dbReference type="SMART" id="SM00293">
    <property type="entry name" value="PWWP"/>
    <property type="match status" value="1"/>
</dbReference>
<dbReference type="PROSITE" id="PS51805">
    <property type="entry name" value="EPHD"/>
    <property type="match status" value="1"/>
</dbReference>
<dbReference type="InterPro" id="IPR042011">
    <property type="entry name" value="ATX3/4/5_PHD"/>
</dbReference>
<dbReference type="CDD" id="cd20143">
    <property type="entry name" value="PWWP_AtATX3-like"/>
    <property type="match status" value="1"/>
</dbReference>
<dbReference type="AlphaFoldDB" id="A0A9J6APR0"/>
<keyword evidence="2 5" id="KW-0863">Zinc-finger</keyword>
<dbReference type="PROSITE" id="PS01359">
    <property type="entry name" value="ZF_PHD_1"/>
    <property type="match status" value="1"/>
</dbReference>
<dbReference type="Gene3D" id="3.30.40.10">
    <property type="entry name" value="Zinc/RING finger domain, C3HC4 (zinc finger)"/>
    <property type="match status" value="3"/>
</dbReference>
<dbReference type="GO" id="GO:0008270">
    <property type="term" value="F:zinc ion binding"/>
    <property type="evidence" value="ECO:0007669"/>
    <property type="project" value="UniProtKB-KW"/>
</dbReference>
<dbReference type="FunFam" id="3.30.40.10:FF:000454">
    <property type="entry name" value="Histone-lysine N-methyltransferase"/>
    <property type="match status" value="1"/>
</dbReference>
<evidence type="ECO:0000256" key="2">
    <source>
        <dbReference type="ARBA" id="ARBA00022771"/>
    </source>
</evidence>
<dbReference type="PANTHER" id="PTHR13793">
    <property type="entry name" value="PHD FINGER PROTEINS"/>
    <property type="match status" value="1"/>
</dbReference>
<proteinExistence type="predicted"/>
<protein>
    <submittedName>
        <fullName evidence="9">Uncharacterized protein</fullName>
    </submittedName>
</protein>
<reference evidence="9 10" key="1">
    <citation type="submission" date="2020-09" db="EMBL/GenBank/DDBJ databases">
        <title>De no assembly of potato wild relative species, Solanum commersonii.</title>
        <authorList>
            <person name="Cho K."/>
        </authorList>
    </citation>
    <scope>NUCLEOTIDE SEQUENCE [LARGE SCALE GENOMIC DNA]</scope>
    <source>
        <strain evidence="9">LZ3.2</strain>
        <tissue evidence="9">Leaf</tissue>
    </source>
</reference>
<dbReference type="GO" id="GO:0006357">
    <property type="term" value="P:regulation of transcription by RNA polymerase II"/>
    <property type="evidence" value="ECO:0007669"/>
    <property type="project" value="TreeGrafter"/>
</dbReference>
<dbReference type="Gene3D" id="2.30.30.140">
    <property type="match status" value="1"/>
</dbReference>
<comment type="caution">
    <text evidence="9">The sequence shown here is derived from an EMBL/GenBank/DDBJ whole genome shotgun (WGS) entry which is preliminary data.</text>
</comment>
<name>A0A9J6APR0_SOLCO</name>
<dbReference type="InterPro" id="IPR011011">
    <property type="entry name" value="Znf_FYVE_PHD"/>
</dbReference>
<dbReference type="CDD" id="cd15517">
    <property type="entry name" value="PHD_TCF19_like"/>
    <property type="match status" value="1"/>
</dbReference>
<sequence>MKTRMMVKRTVKVEMPKFKRCKAEGNDSGDEGETCSGSPKQLKTEELFTVPIRELEDYRTSLVDSFCREAMSYAGEVESSLVLAGASRSLDKALEVNNNKPPLLKSSRGRIQVLPSKFNDSVLPSWRKEENQEEQELLCLNEKDEGAVLPRKKRFKLEWSNVDMHFFKNQLIHLPSSVKIEDREFSSMQSKDCSRSSVTSIGEGGSSVVVESGECKLRVKRGSLRADNFTKEKVGKKKDFFEPGDFVSGDIVWAKCGKNYPAWPAVVIDPLCEAPEAVLRACIPGTICVMFYGYSRSGQRDYGWVKAGMIFPFQEYMDRFQEQTKLYGSRPSDFHTAIEEAILAEHGYTNKCPEMEQEASPATNDSEVEEATGSNQELEFCFSDQASFQKASFSGIRSEIENLLISIKERCKPTFSLLVEDGYDKRKDTRPCDSCGLVVLRRTLKKVKDRTSKAQFSCEHCTKLRKSKQYCGICKKIWHHSDGGNWVCCDGCDVWVHVECTDISSNALKNLQNTDYFCPECKGSSNKKLLGSVQRGPNARVQCKCGSCGTRKQTLSEWEKHTGCRAKKWKCSVKVKGSMITLDQWVLDLRLTGFLKGSIVTVLNGSFFDVNFRKCNMLYIDHSWRSVRVLGGFLLSDNNAHNVSYQKLDQQQLFAFLREKYEPVHAKWTTERCAICRWVEDWDYNKIIICNRCQIAVHQECYGVSNGQDFASWVCRACETPEIERECCLCPVKGKSYCGALKPTDIDSMWVHVTCAWFRPEVAFHNADKMEPAAGLLRIPPNTFLKACVICKQVHGSCTQCCKCATSFHAMCALRAGYHMEADVENSLSVSSVGIQTLVSRTPHTDNVLVMRTPFGVFSTKSLVERQSQEHCSGGKRLISSKTLELPDPSDAGSSSFEPLSAARCRVFQRSSYKSNIGQVISESPTMNLPDNAVEGDLPFPHIFGCQNRSSSHQPYKDTGFLVLWDYRLQHVTKPSNLL</sequence>
<dbReference type="Pfam" id="PF13831">
    <property type="entry name" value="PHD_2"/>
    <property type="match status" value="1"/>
</dbReference>
<dbReference type="Pfam" id="PF13832">
    <property type="entry name" value="zf-HC5HC2H_2"/>
    <property type="match status" value="1"/>
</dbReference>
<dbReference type="InterPro" id="IPR000313">
    <property type="entry name" value="PWWP_dom"/>
</dbReference>
<keyword evidence="1" id="KW-0479">Metal-binding</keyword>
<dbReference type="InterPro" id="IPR050701">
    <property type="entry name" value="Histone_Mod_Regulator"/>
</dbReference>
<dbReference type="Proteomes" id="UP000824120">
    <property type="component" value="Chromosome 2"/>
</dbReference>
<feature type="domain" description="PHD-type" evidence="6">
    <location>
        <begin position="670"/>
        <end position="721"/>
    </location>
</feature>
<dbReference type="SUPFAM" id="SSF57903">
    <property type="entry name" value="FYVE/PHD zinc finger"/>
    <property type="match status" value="2"/>
</dbReference>
<dbReference type="CDD" id="cd15495">
    <property type="entry name" value="PHD_ATX3_4_5_like"/>
    <property type="match status" value="1"/>
</dbReference>
<dbReference type="InterPro" id="IPR001965">
    <property type="entry name" value="Znf_PHD"/>
</dbReference>
<dbReference type="PANTHER" id="PTHR13793:SF92">
    <property type="entry name" value="HISTONE-LYSINE N-METHYLTRANSFERASE ATX3"/>
    <property type="match status" value="1"/>
</dbReference>
<dbReference type="Pfam" id="PF00855">
    <property type="entry name" value="PWWP"/>
    <property type="match status" value="1"/>
</dbReference>
<evidence type="ECO:0000256" key="3">
    <source>
        <dbReference type="ARBA" id="ARBA00022833"/>
    </source>
</evidence>
<keyword evidence="10" id="KW-1185">Reference proteome</keyword>
<evidence type="ECO:0000256" key="4">
    <source>
        <dbReference type="ARBA" id="ARBA00023242"/>
    </source>
</evidence>
<evidence type="ECO:0000256" key="5">
    <source>
        <dbReference type="PROSITE-ProRule" id="PRU00146"/>
    </source>
</evidence>